<dbReference type="GO" id="GO:0004857">
    <property type="term" value="F:enzyme inhibitor activity"/>
    <property type="evidence" value="ECO:0007669"/>
    <property type="project" value="InterPro"/>
</dbReference>
<reference evidence="6" key="1">
    <citation type="submission" date="2019-10" db="EMBL/GenBank/DDBJ databases">
        <authorList>
            <person name="Zhang R."/>
            <person name="Pan Y."/>
            <person name="Wang J."/>
            <person name="Ma R."/>
            <person name="Yu S."/>
        </authorList>
    </citation>
    <scope>NUCLEOTIDE SEQUENCE</scope>
    <source>
        <strain evidence="6">LA-IB0</strain>
        <tissue evidence="6">Leaf</tissue>
    </source>
</reference>
<dbReference type="EMBL" id="WHWC01000018">
    <property type="protein sequence ID" value="KAG8365319.1"/>
    <property type="molecule type" value="Genomic_DNA"/>
</dbReference>
<dbReference type="SUPFAM" id="SSF101148">
    <property type="entry name" value="Plant invertase/pectin methylesterase inhibitor"/>
    <property type="match status" value="1"/>
</dbReference>
<dbReference type="AlphaFoldDB" id="A0AAV6W5I9"/>
<protein>
    <recommendedName>
        <fullName evidence="5">Pectinesterase inhibitor domain-containing protein</fullName>
    </recommendedName>
</protein>
<keyword evidence="1 4" id="KW-0732">Signal</keyword>
<dbReference type="Proteomes" id="UP000826271">
    <property type="component" value="Unassembled WGS sequence"/>
</dbReference>
<dbReference type="Gene3D" id="1.20.140.40">
    <property type="entry name" value="Invertase/pectin methylesterase inhibitor family protein"/>
    <property type="match status" value="1"/>
</dbReference>
<dbReference type="CDD" id="cd14859">
    <property type="entry name" value="PMEI_like"/>
    <property type="match status" value="1"/>
</dbReference>
<feature type="chain" id="PRO_5043338949" description="Pectinesterase inhibitor domain-containing protein" evidence="4">
    <location>
        <begin position="32"/>
        <end position="183"/>
    </location>
</feature>
<feature type="signal peptide" evidence="4">
    <location>
        <begin position="1"/>
        <end position="31"/>
    </location>
</feature>
<gene>
    <name evidence="6" type="ORF">BUALT_Bualt18G0092300</name>
</gene>
<comment type="similarity">
    <text evidence="3">Belongs to the PMEI family.</text>
</comment>
<name>A0AAV6W5I9_9LAMI</name>
<evidence type="ECO:0000313" key="7">
    <source>
        <dbReference type="Proteomes" id="UP000826271"/>
    </source>
</evidence>
<keyword evidence="2" id="KW-1015">Disulfide bond</keyword>
<accession>A0AAV6W5I9</accession>
<dbReference type="InterPro" id="IPR035513">
    <property type="entry name" value="Invertase/methylesterase_inhib"/>
</dbReference>
<dbReference type="PANTHER" id="PTHR35357:SF8">
    <property type="entry name" value="OS01G0111000 PROTEIN"/>
    <property type="match status" value="1"/>
</dbReference>
<evidence type="ECO:0000259" key="5">
    <source>
        <dbReference type="SMART" id="SM00856"/>
    </source>
</evidence>
<dbReference type="Pfam" id="PF04043">
    <property type="entry name" value="PMEI"/>
    <property type="match status" value="1"/>
</dbReference>
<dbReference type="SMART" id="SM00856">
    <property type="entry name" value="PMEI"/>
    <property type="match status" value="1"/>
</dbReference>
<comment type="caution">
    <text evidence="6">The sequence shown here is derived from an EMBL/GenBank/DDBJ whole genome shotgun (WGS) entry which is preliminary data.</text>
</comment>
<dbReference type="NCBIfam" id="TIGR01614">
    <property type="entry name" value="PME_inhib"/>
    <property type="match status" value="1"/>
</dbReference>
<sequence>MANSASSPLFTFILSSLTSILLLSTTAAAAARNNDLINRVCRNTTNAAFCSDVIYSDPHAADADQYFLAYIAFRAAYFNATDTSQYIASKLKSMAADRKSGILLGLRKCQGYYRDAIRTLAEMLGDLDSETFSGLDTLSLEVEGDARACRAAVGGQSVLSRRNENLMKLANICLVISKLYPYH</sequence>
<organism evidence="6 7">
    <name type="scientific">Buddleja alternifolia</name>
    <dbReference type="NCBI Taxonomy" id="168488"/>
    <lineage>
        <taxon>Eukaryota</taxon>
        <taxon>Viridiplantae</taxon>
        <taxon>Streptophyta</taxon>
        <taxon>Embryophyta</taxon>
        <taxon>Tracheophyta</taxon>
        <taxon>Spermatophyta</taxon>
        <taxon>Magnoliopsida</taxon>
        <taxon>eudicotyledons</taxon>
        <taxon>Gunneridae</taxon>
        <taxon>Pentapetalae</taxon>
        <taxon>asterids</taxon>
        <taxon>lamiids</taxon>
        <taxon>Lamiales</taxon>
        <taxon>Scrophulariaceae</taxon>
        <taxon>Buddlejeae</taxon>
        <taxon>Buddleja</taxon>
    </lineage>
</organism>
<dbReference type="InterPro" id="IPR006501">
    <property type="entry name" value="Pectinesterase_inhib_dom"/>
</dbReference>
<keyword evidence="7" id="KW-1185">Reference proteome</keyword>
<feature type="domain" description="Pectinesterase inhibitor" evidence="5">
    <location>
        <begin position="32"/>
        <end position="176"/>
    </location>
</feature>
<proteinExistence type="inferred from homology"/>
<dbReference type="PANTHER" id="PTHR35357">
    <property type="entry name" value="OS02G0537100 PROTEIN"/>
    <property type="match status" value="1"/>
</dbReference>
<evidence type="ECO:0000256" key="3">
    <source>
        <dbReference type="ARBA" id="ARBA00038471"/>
    </source>
</evidence>
<evidence type="ECO:0000313" key="6">
    <source>
        <dbReference type="EMBL" id="KAG8365319.1"/>
    </source>
</evidence>
<evidence type="ECO:0000256" key="1">
    <source>
        <dbReference type="ARBA" id="ARBA00022729"/>
    </source>
</evidence>
<evidence type="ECO:0000256" key="2">
    <source>
        <dbReference type="ARBA" id="ARBA00023157"/>
    </source>
</evidence>
<evidence type="ECO:0000256" key="4">
    <source>
        <dbReference type="SAM" id="SignalP"/>
    </source>
</evidence>